<evidence type="ECO:0000313" key="16">
    <source>
        <dbReference type="EMBL" id="QYC74348.1"/>
    </source>
</evidence>
<evidence type="ECO:0000256" key="3">
    <source>
        <dbReference type="ARBA" id="ARBA00005139"/>
    </source>
</evidence>
<dbReference type="Gene3D" id="3.40.1160.10">
    <property type="entry name" value="Acetylglutamate kinase-like"/>
    <property type="match status" value="1"/>
</dbReference>
<dbReference type="GO" id="GO:0004072">
    <property type="term" value="F:aspartate kinase activity"/>
    <property type="evidence" value="ECO:0007669"/>
    <property type="project" value="UniProtKB-EC"/>
</dbReference>
<dbReference type="EMBL" id="CP063185">
    <property type="protein sequence ID" value="QYC74348.1"/>
    <property type="molecule type" value="Genomic_DNA"/>
</dbReference>
<evidence type="ECO:0000256" key="2">
    <source>
        <dbReference type="ARBA" id="ARBA00004986"/>
    </source>
</evidence>
<evidence type="ECO:0000256" key="4">
    <source>
        <dbReference type="ARBA" id="ARBA00010122"/>
    </source>
</evidence>
<sequence length="437" mass="47612">MLKEKKAPLVCKFGGTSVGTAPSIRRVCEIIQEERPSFVIVSAVAGVTDLLEEFCRASVEQRASLAALVREKHEPIAKELGVEIPLESFLEPLRRFEKIEDLTQEDQAEILAIGEDLSAALICSYCCANVLQLEQLEARRVIFTNSQFLRAEPNLALMQTMWGELALKEDAIYLMQGFLGATVSGKTTVLGRGGSDFSASLVGELCEARELRIYTDVCGVYTADPKMLKDTQLIDSLTFEEMQGLASSGAKVLHQDMLKPCIRAKIPIFVTSTFNSTKEGTWISASLNEAMEGPVIKALSLKANQALWFVKYHSSLVRLENVLGCVRSLGAVPGVVMAQNFGAYFTVDWEEDSRLMAGALKEFGAVSCEGPLSLVALVGAKLASWSMTGVFDALQGTPVLCWSQTDTVINLIINKESGVVVTKLLHDYVLGLNRSGL</sequence>
<dbReference type="InterPro" id="IPR036393">
    <property type="entry name" value="AceGlu_kinase-like_sf"/>
</dbReference>
<keyword evidence="10" id="KW-0457">Lysine biosynthesis</keyword>
<reference evidence="15 17" key="1">
    <citation type="submission" date="2019-01" db="EMBL/GenBank/DDBJ databases">
        <title>Whole genome sequencing and annotation enables comparative genome analysis that reveals unique features of the Chlamydia suis R19 Genome.</title>
        <authorList>
            <person name="Dimond Z.E."/>
        </authorList>
    </citation>
    <scope>NUCLEOTIDE SEQUENCE [LARGE SCALE GENOMIC DNA]</scope>
    <source>
        <strain evidence="15 17">R19</strain>
    </source>
</reference>
<evidence type="ECO:0000256" key="7">
    <source>
        <dbReference type="ARBA" id="ARBA00022741"/>
    </source>
</evidence>
<keyword evidence="5 13" id="KW-0028">Amino-acid biosynthesis</keyword>
<comment type="pathway">
    <text evidence="1 13">Amino-acid biosynthesis; L-lysine biosynthesis via DAP pathway; (S)-tetrahydrodipicolinate from L-aspartate: step 1/4.</text>
</comment>
<comment type="pathway">
    <text evidence="2 13">Amino-acid biosynthesis; L-methionine biosynthesis via de novo pathway; L-homoserine from L-aspartate: step 1/3.</text>
</comment>
<evidence type="ECO:0000313" key="15">
    <source>
        <dbReference type="EMBL" id="QHP83564.1"/>
    </source>
</evidence>
<dbReference type="EC" id="2.7.2.4" evidence="12"/>
<dbReference type="Pfam" id="PF00696">
    <property type="entry name" value="AA_kinase"/>
    <property type="match status" value="1"/>
</dbReference>
<dbReference type="NCBIfam" id="NF004579">
    <property type="entry name" value="PRK05925.1"/>
    <property type="match status" value="1"/>
</dbReference>
<feature type="domain" description="Aspartate/glutamate/uridylate kinase" evidence="14">
    <location>
        <begin position="9"/>
        <end position="272"/>
    </location>
</feature>
<keyword evidence="17" id="KW-1185">Reference proteome</keyword>
<proteinExistence type="inferred from homology"/>
<keyword evidence="7" id="KW-0547">Nucleotide-binding</keyword>
<dbReference type="Proteomes" id="UP000825134">
    <property type="component" value="Chromosome"/>
</dbReference>
<dbReference type="SUPFAM" id="SSF53633">
    <property type="entry name" value="Carbamate kinase-like"/>
    <property type="match status" value="1"/>
</dbReference>
<dbReference type="InterPro" id="IPR018042">
    <property type="entry name" value="Aspartate_kinase_CS"/>
</dbReference>
<evidence type="ECO:0000313" key="18">
    <source>
        <dbReference type="Proteomes" id="UP000825134"/>
    </source>
</evidence>
<evidence type="ECO:0000256" key="11">
    <source>
        <dbReference type="ARBA" id="ARBA00047872"/>
    </source>
</evidence>
<dbReference type="GO" id="GO:0009089">
    <property type="term" value="P:lysine biosynthetic process via diaminopimelate"/>
    <property type="evidence" value="ECO:0007669"/>
    <property type="project" value="TreeGrafter"/>
</dbReference>
<evidence type="ECO:0000256" key="9">
    <source>
        <dbReference type="ARBA" id="ARBA00022840"/>
    </source>
</evidence>
<evidence type="ECO:0000256" key="12">
    <source>
        <dbReference type="RuleBase" id="RU003448"/>
    </source>
</evidence>
<dbReference type="EMBL" id="CP035278">
    <property type="protein sequence ID" value="QHP83564.1"/>
    <property type="molecule type" value="Genomic_DNA"/>
</dbReference>
<accession>A0AAQ0EMB1</accession>
<dbReference type="Gene3D" id="1.20.120.1320">
    <property type="entry name" value="Aspartokinase, catalytic domain"/>
    <property type="match status" value="1"/>
</dbReference>
<name>A0AAQ0EMB1_9CHLA</name>
<evidence type="ECO:0000256" key="5">
    <source>
        <dbReference type="ARBA" id="ARBA00022605"/>
    </source>
</evidence>
<dbReference type="GO" id="GO:0005524">
    <property type="term" value="F:ATP binding"/>
    <property type="evidence" value="ECO:0007669"/>
    <property type="project" value="UniProtKB-KW"/>
</dbReference>
<evidence type="ECO:0000259" key="14">
    <source>
        <dbReference type="Pfam" id="PF00696"/>
    </source>
</evidence>
<evidence type="ECO:0000256" key="1">
    <source>
        <dbReference type="ARBA" id="ARBA00004766"/>
    </source>
</evidence>
<organism evidence="16 18">
    <name type="scientific">Chlamydia suis</name>
    <dbReference type="NCBI Taxonomy" id="83559"/>
    <lineage>
        <taxon>Bacteria</taxon>
        <taxon>Pseudomonadati</taxon>
        <taxon>Chlamydiota</taxon>
        <taxon>Chlamydiia</taxon>
        <taxon>Chlamydiales</taxon>
        <taxon>Chlamydiaceae</taxon>
        <taxon>Chlamydia/Chlamydophila group</taxon>
        <taxon>Chlamydia</taxon>
    </lineage>
</organism>
<evidence type="ECO:0000256" key="13">
    <source>
        <dbReference type="RuleBase" id="RU004249"/>
    </source>
</evidence>
<dbReference type="Proteomes" id="UP000512184">
    <property type="component" value="Chromosome"/>
</dbReference>
<comment type="pathway">
    <text evidence="3 13">Amino-acid biosynthesis; L-threonine biosynthesis; L-threonine from L-aspartate: step 1/5.</text>
</comment>
<protein>
    <recommendedName>
        <fullName evidence="12">Aspartokinase</fullName>
        <ecNumber evidence="12">2.7.2.4</ecNumber>
    </recommendedName>
</protein>
<evidence type="ECO:0000313" key="17">
    <source>
        <dbReference type="Proteomes" id="UP000512184"/>
    </source>
</evidence>
<keyword evidence="9" id="KW-0067">ATP-binding</keyword>
<evidence type="ECO:0000256" key="8">
    <source>
        <dbReference type="ARBA" id="ARBA00022777"/>
    </source>
</evidence>
<dbReference type="NCBIfam" id="TIGR00657">
    <property type="entry name" value="asp_kinases"/>
    <property type="match status" value="1"/>
</dbReference>
<dbReference type="InterPro" id="IPR001048">
    <property type="entry name" value="Asp/Glu/Uridylate_kinase"/>
</dbReference>
<reference evidence="16" key="2">
    <citation type="journal article" date="2021" name="Front. Microbiol.">
        <title>Generation of Tetracycline and Rifamycin Resistant Chlamydia Suis Recombinants.</title>
        <authorList>
            <person name="Marti H."/>
            <person name="Bommana S."/>
            <person name="Read T.D."/>
            <person name="Pesch T."/>
            <person name="Prahauser B."/>
            <person name="Dean D."/>
            <person name="Borel N."/>
        </authorList>
    </citation>
    <scope>NUCLEOTIDE SEQUENCE</scope>
    <source>
        <strain evidence="16">208.1</strain>
    </source>
</reference>
<dbReference type="PANTHER" id="PTHR21499">
    <property type="entry name" value="ASPARTATE KINASE"/>
    <property type="match status" value="1"/>
</dbReference>
<keyword evidence="8 12" id="KW-0418">Kinase</keyword>
<dbReference type="RefSeq" id="WP_181389132.1">
    <property type="nucleotide sequence ID" value="NZ_CP035278.1"/>
</dbReference>
<comment type="catalytic activity">
    <reaction evidence="11 12">
        <text>L-aspartate + ATP = 4-phospho-L-aspartate + ADP</text>
        <dbReference type="Rhea" id="RHEA:23776"/>
        <dbReference type="ChEBI" id="CHEBI:29991"/>
        <dbReference type="ChEBI" id="CHEBI:30616"/>
        <dbReference type="ChEBI" id="CHEBI:57535"/>
        <dbReference type="ChEBI" id="CHEBI:456216"/>
        <dbReference type="EC" id="2.7.2.4"/>
    </reaction>
</comment>
<dbReference type="InterPro" id="IPR042199">
    <property type="entry name" value="AsparK_Bifunc_asparK/hSer_DH"/>
</dbReference>
<dbReference type="AlphaFoldDB" id="A0AAQ0EMB1"/>
<dbReference type="PANTHER" id="PTHR21499:SF3">
    <property type="entry name" value="ASPARTOKINASE"/>
    <property type="match status" value="1"/>
</dbReference>
<dbReference type="GO" id="GO:0005829">
    <property type="term" value="C:cytosol"/>
    <property type="evidence" value="ECO:0007669"/>
    <property type="project" value="TreeGrafter"/>
</dbReference>
<comment type="similarity">
    <text evidence="4 12">Belongs to the aspartokinase family.</text>
</comment>
<dbReference type="GO" id="GO:0009090">
    <property type="term" value="P:homoserine biosynthetic process"/>
    <property type="evidence" value="ECO:0007669"/>
    <property type="project" value="TreeGrafter"/>
</dbReference>
<evidence type="ECO:0000256" key="10">
    <source>
        <dbReference type="ARBA" id="ARBA00023154"/>
    </source>
</evidence>
<dbReference type="CDD" id="cd04243">
    <property type="entry name" value="AAK_AK-HSDH-like"/>
    <property type="match status" value="1"/>
</dbReference>
<dbReference type="PROSITE" id="PS00324">
    <property type="entry name" value="ASPARTOKINASE"/>
    <property type="match status" value="1"/>
</dbReference>
<keyword evidence="6 12" id="KW-0808">Transferase</keyword>
<evidence type="ECO:0000256" key="6">
    <source>
        <dbReference type="ARBA" id="ARBA00022679"/>
    </source>
</evidence>
<dbReference type="InterPro" id="IPR001341">
    <property type="entry name" value="Asp_kinase"/>
</dbReference>
<gene>
    <name evidence="15" type="primary">lysC</name>
    <name evidence="15" type="ORF">Chls_689</name>
    <name evidence="16" type="ORF">INQ84_04570</name>
</gene>